<dbReference type="GeneTree" id="ENSGT00990000204585"/>
<evidence type="ECO:0000313" key="16">
    <source>
        <dbReference type="Proteomes" id="UP000472277"/>
    </source>
</evidence>
<dbReference type="Ensembl" id="ENSSTUT00000118903.1">
    <property type="protein sequence ID" value="ENSSTUP00000111084.1"/>
    <property type="gene ID" value="ENSSTUG00000049228.1"/>
</dbReference>
<dbReference type="PANTHER" id="PTHR25466">
    <property type="entry name" value="T-LYMPHOCYTE ACTIVATION ANTIGEN"/>
    <property type="match status" value="1"/>
</dbReference>
<evidence type="ECO:0000256" key="4">
    <source>
        <dbReference type="ARBA" id="ARBA00022729"/>
    </source>
</evidence>
<evidence type="ECO:0000256" key="9">
    <source>
        <dbReference type="ARBA" id="ARBA00023180"/>
    </source>
</evidence>
<feature type="region of interest" description="Disordered" evidence="11">
    <location>
        <begin position="132"/>
        <end position="178"/>
    </location>
</feature>
<evidence type="ECO:0000256" key="11">
    <source>
        <dbReference type="SAM" id="MobiDB-lite"/>
    </source>
</evidence>
<keyword evidence="5 12" id="KW-1133">Transmembrane helix</keyword>
<dbReference type="OMA" id="NIESAYW"/>
<dbReference type="InterPro" id="IPR003599">
    <property type="entry name" value="Ig_sub"/>
</dbReference>
<accession>A0A674ETF4</accession>
<dbReference type="Proteomes" id="UP000472277">
    <property type="component" value="Chromosome 39"/>
</dbReference>
<keyword evidence="2" id="KW-1003">Cell membrane</keyword>
<dbReference type="GO" id="GO:0007166">
    <property type="term" value="P:cell surface receptor signaling pathway"/>
    <property type="evidence" value="ECO:0007669"/>
    <property type="project" value="TreeGrafter"/>
</dbReference>
<dbReference type="InterPro" id="IPR007110">
    <property type="entry name" value="Ig-like_dom"/>
</dbReference>
<dbReference type="InterPro" id="IPR036179">
    <property type="entry name" value="Ig-like_dom_sf"/>
</dbReference>
<dbReference type="InParanoid" id="A0A674ETF4"/>
<feature type="chain" id="PRO_5025438742" evidence="13">
    <location>
        <begin position="21"/>
        <end position="389"/>
    </location>
</feature>
<dbReference type="GO" id="GO:0042102">
    <property type="term" value="P:positive regulation of T cell proliferation"/>
    <property type="evidence" value="ECO:0007669"/>
    <property type="project" value="TreeGrafter"/>
</dbReference>
<dbReference type="GO" id="GO:0009897">
    <property type="term" value="C:external side of plasma membrane"/>
    <property type="evidence" value="ECO:0007669"/>
    <property type="project" value="TreeGrafter"/>
</dbReference>
<proteinExistence type="predicted"/>
<evidence type="ECO:0000256" key="2">
    <source>
        <dbReference type="ARBA" id="ARBA00022475"/>
    </source>
</evidence>
<evidence type="ECO:0000313" key="15">
    <source>
        <dbReference type="Ensembl" id="ENSSTUP00000111084.1"/>
    </source>
</evidence>
<protein>
    <submittedName>
        <fullName evidence="15">Uncharacterized LOC115179168</fullName>
    </submittedName>
</protein>
<dbReference type="Pfam" id="PF07686">
    <property type="entry name" value="V-set"/>
    <property type="match status" value="1"/>
</dbReference>
<dbReference type="OrthoDB" id="8939957at2759"/>
<gene>
    <name evidence="15" type="primary">LOC115179168</name>
</gene>
<dbReference type="InterPro" id="IPR013106">
    <property type="entry name" value="Ig_V-set"/>
</dbReference>
<keyword evidence="4 13" id="KW-0732">Signal</keyword>
<feature type="signal peptide" evidence="13">
    <location>
        <begin position="1"/>
        <end position="20"/>
    </location>
</feature>
<evidence type="ECO:0000256" key="10">
    <source>
        <dbReference type="ARBA" id="ARBA00023319"/>
    </source>
</evidence>
<reference evidence="15" key="2">
    <citation type="submission" date="2025-09" db="UniProtKB">
        <authorList>
            <consortium name="Ensembl"/>
        </authorList>
    </citation>
    <scope>IDENTIFICATION</scope>
</reference>
<evidence type="ECO:0000256" key="6">
    <source>
        <dbReference type="ARBA" id="ARBA00023136"/>
    </source>
</evidence>
<keyword evidence="3 12" id="KW-0812">Transmembrane</keyword>
<dbReference type="SUPFAM" id="SSF48726">
    <property type="entry name" value="Immunoglobulin"/>
    <property type="match status" value="2"/>
</dbReference>
<dbReference type="InterPro" id="IPR013151">
    <property type="entry name" value="Immunoglobulin_dom"/>
</dbReference>
<dbReference type="GO" id="GO:0071222">
    <property type="term" value="P:cellular response to lipopolysaccharide"/>
    <property type="evidence" value="ECO:0007669"/>
    <property type="project" value="TreeGrafter"/>
</dbReference>
<name>A0A674ETF4_SALTR</name>
<evidence type="ECO:0000256" key="1">
    <source>
        <dbReference type="ARBA" id="ARBA00004251"/>
    </source>
</evidence>
<dbReference type="AlphaFoldDB" id="A0A674ETF4"/>
<dbReference type="Pfam" id="PF00047">
    <property type="entry name" value="ig"/>
    <property type="match status" value="1"/>
</dbReference>
<feature type="domain" description="Ig-like" evidence="14">
    <location>
        <begin position="246"/>
        <end position="352"/>
    </location>
</feature>
<dbReference type="KEGG" id="stru:115179168"/>
<dbReference type="GO" id="GO:0042130">
    <property type="term" value="P:negative regulation of T cell proliferation"/>
    <property type="evidence" value="ECO:0007669"/>
    <property type="project" value="TreeGrafter"/>
</dbReference>
<dbReference type="PANTHER" id="PTHR25466:SF14">
    <property type="entry name" value="BUTYROPHILIN SUBFAMILY 2 MEMBER A2-LIKE-RELATED"/>
    <property type="match status" value="1"/>
</dbReference>
<dbReference type="Gene3D" id="2.60.40.10">
    <property type="entry name" value="Immunoglobulins"/>
    <property type="match status" value="2"/>
</dbReference>
<keyword evidence="10" id="KW-0393">Immunoglobulin domain</keyword>
<evidence type="ECO:0000256" key="8">
    <source>
        <dbReference type="ARBA" id="ARBA00023170"/>
    </source>
</evidence>
<evidence type="ECO:0000256" key="5">
    <source>
        <dbReference type="ARBA" id="ARBA00022989"/>
    </source>
</evidence>
<sequence>MLRVVGHLLCLIICCRGADGLTGTLVELGQNATINCSLNIESAYWYIQHQPQPPLAILRSFSNSSPAAFYYNKNYRQKYSLETGNRLFIQNVTVDDCGVFYCAKKEEGRLIFSNGARLMTADVYADYPNQTTSYPNQTSSYPNQTSSYPNQTSSYPNQTSSYPNQTSSYPNQTSSYPNQTSNYRSSWENCLLFIYSVLNVILMVMILVLILTLPCQNRNSPSKLAPRRRVDQRCWLPVCVILLIGPQVSSQVKVEGFKGDNVILPCTYIGKALKNVTIFWQNADDATVYSIIDGKADLAKQYSQFINRTRMFSDEWTNGNFSLLLIDLNGTDSGIYSCFIPTEDILRQVELSVQEKPTPEPTNSSSVSLRGQNLSPFLFLCLSQMLYLL</sequence>
<keyword evidence="9" id="KW-0325">Glycoprotein</keyword>
<keyword evidence="8" id="KW-0675">Receptor</keyword>
<keyword evidence="6 12" id="KW-0472">Membrane</keyword>
<evidence type="ECO:0000256" key="12">
    <source>
        <dbReference type="SAM" id="Phobius"/>
    </source>
</evidence>
<dbReference type="GO" id="GO:0031295">
    <property type="term" value="P:T cell costimulation"/>
    <property type="evidence" value="ECO:0007669"/>
    <property type="project" value="TreeGrafter"/>
</dbReference>
<dbReference type="SMART" id="SM00409">
    <property type="entry name" value="IG"/>
    <property type="match status" value="2"/>
</dbReference>
<dbReference type="PROSITE" id="PS50835">
    <property type="entry name" value="IG_LIKE"/>
    <property type="match status" value="1"/>
</dbReference>
<feature type="transmembrane region" description="Helical" evidence="12">
    <location>
        <begin position="192"/>
        <end position="213"/>
    </location>
</feature>
<evidence type="ECO:0000256" key="13">
    <source>
        <dbReference type="SAM" id="SignalP"/>
    </source>
</evidence>
<evidence type="ECO:0000256" key="7">
    <source>
        <dbReference type="ARBA" id="ARBA00023157"/>
    </source>
</evidence>
<evidence type="ECO:0000259" key="14">
    <source>
        <dbReference type="PROSITE" id="PS50835"/>
    </source>
</evidence>
<dbReference type="InterPro" id="IPR051713">
    <property type="entry name" value="T-cell_Activation_Regulation"/>
</dbReference>
<dbReference type="GeneID" id="115179168"/>
<keyword evidence="16" id="KW-1185">Reference proteome</keyword>
<dbReference type="GO" id="GO:0006955">
    <property type="term" value="P:immune response"/>
    <property type="evidence" value="ECO:0007669"/>
    <property type="project" value="TreeGrafter"/>
</dbReference>
<dbReference type="InterPro" id="IPR013783">
    <property type="entry name" value="Ig-like_fold"/>
</dbReference>
<organism evidence="15 16">
    <name type="scientific">Salmo trutta</name>
    <name type="common">Brown trout</name>
    <dbReference type="NCBI Taxonomy" id="8032"/>
    <lineage>
        <taxon>Eukaryota</taxon>
        <taxon>Metazoa</taxon>
        <taxon>Chordata</taxon>
        <taxon>Craniata</taxon>
        <taxon>Vertebrata</taxon>
        <taxon>Euteleostomi</taxon>
        <taxon>Actinopterygii</taxon>
        <taxon>Neopterygii</taxon>
        <taxon>Teleostei</taxon>
        <taxon>Protacanthopterygii</taxon>
        <taxon>Salmoniformes</taxon>
        <taxon>Salmonidae</taxon>
        <taxon>Salmoninae</taxon>
        <taxon>Salmo</taxon>
    </lineage>
</organism>
<comment type="subcellular location">
    <subcellularLocation>
        <location evidence="1">Cell membrane</location>
        <topology evidence="1">Single-pass type I membrane protein</topology>
    </subcellularLocation>
</comment>
<dbReference type="RefSeq" id="XP_029596387.1">
    <property type="nucleotide sequence ID" value="XM_029740527.1"/>
</dbReference>
<reference evidence="15" key="1">
    <citation type="submission" date="2025-08" db="UniProtKB">
        <authorList>
            <consortium name="Ensembl"/>
        </authorList>
    </citation>
    <scope>IDENTIFICATION</scope>
</reference>
<keyword evidence="7" id="KW-1015">Disulfide bond</keyword>
<evidence type="ECO:0000256" key="3">
    <source>
        <dbReference type="ARBA" id="ARBA00022692"/>
    </source>
</evidence>